<evidence type="ECO:0000313" key="1">
    <source>
        <dbReference type="EMBL" id="TDM01496.1"/>
    </source>
</evidence>
<name>A0A4R6BIX2_9STAP</name>
<dbReference type="Pfam" id="PF13738">
    <property type="entry name" value="Pyr_redox_3"/>
    <property type="match status" value="1"/>
</dbReference>
<dbReference type="SUPFAM" id="SSF51905">
    <property type="entry name" value="FAD/NAD(P)-binding domain"/>
    <property type="match status" value="2"/>
</dbReference>
<proteinExistence type="predicted"/>
<reference evidence="1 2" key="1">
    <citation type="submission" date="2019-01" db="EMBL/GenBank/DDBJ databases">
        <title>Draft genome sequences of the type strains of six Macrococcus species.</title>
        <authorList>
            <person name="Mazhar S."/>
            <person name="Altermann E."/>
            <person name="Hill C."/>
            <person name="Mcauliffe O."/>
        </authorList>
    </citation>
    <scope>NUCLEOTIDE SEQUENCE [LARGE SCALE GENOMIC DNA]</scope>
    <source>
        <strain evidence="1 2">CCM4809</strain>
    </source>
</reference>
<dbReference type="PANTHER" id="PTHR38663">
    <property type="match status" value="1"/>
</dbReference>
<dbReference type="AlphaFoldDB" id="A0A4R6BIX2"/>
<organism evidence="1 2">
    <name type="scientific">Macrococcus hajekii</name>
    <dbReference type="NCBI Taxonomy" id="198482"/>
    <lineage>
        <taxon>Bacteria</taxon>
        <taxon>Bacillati</taxon>
        <taxon>Bacillota</taxon>
        <taxon>Bacilli</taxon>
        <taxon>Bacillales</taxon>
        <taxon>Staphylococcaceae</taxon>
        <taxon>Macrococcus</taxon>
    </lineage>
</organism>
<dbReference type="EMBL" id="SCWE01000003">
    <property type="protein sequence ID" value="TDM01496.1"/>
    <property type="molecule type" value="Genomic_DNA"/>
</dbReference>
<dbReference type="Proteomes" id="UP000295328">
    <property type="component" value="Unassembled WGS sequence"/>
</dbReference>
<comment type="caution">
    <text evidence="1">The sequence shown here is derived from an EMBL/GenBank/DDBJ whole genome shotgun (WGS) entry which is preliminary data.</text>
</comment>
<gene>
    <name evidence="1" type="ORF">ERX37_08335</name>
</gene>
<dbReference type="PANTHER" id="PTHR38663:SF1">
    <property type="entry name" value="L-ORNITHINE N(5)-MONOOXYGENASE"/>
    <property type="match status" value="1"/>
</dbReference>
<protein>
    <submittedName>
        <fullName evidence="1">Pyridine nucleotide-disulfide oxidoreductase</fullName>
    </submittedName>
</protein>
<evidence type="ECO:0000313" key="2">
    <source>
        <dbReference type="Proteomes" id="UP000295328"/>
    </source>
</evidence>
<dbReference type="Gene3D" id="3.50.50.60">
    <property type="entry name" value="FAD/NAD(P)-binding domain"/>
    <property type="match status" value="1"/>
</dbReference>
<sequence>MSFFNGGLYMKTLIVGGGIHGVTIALKLLNAGYEDFAIMDPADLTGQWQKLTTKINMGHLRSPVVHHIHPDPYDLKRYAKKEDYSQPFSGYYQRPQLEMFNNHMNNLIKEYQLENYHIREKAVSIEPGYIINGKHQAEQLILATGINHLHYIPEFMADVAHYQHLFDSSQPLASDIDVVIGGGITACHAVRELTKKRHVTLIMRHAIRTHELDSDPGWLGPRNMSAFNKIDDYKERRSIIKEARHRGSMPAHLKQSLKFLESEGRVTLIKGEVASADHQYLYLTDGRVIPYQSIALATGCEQAIAKDPLVSQIIQTFNPPLAPCGYPIVTHDLEWFDHVYVSGPLAELELGPVSRNIIGGRKASARICQAIS</sequence>
<keyword evidence="2" id="KW-1185">Reference proteome</keyword>
<dbReference type="OrthoDB" id="370110at2"/>
<accession>A0A4R6BIX2</accession>
<dbReference type="InterPro" id="IPR036188">
    <property type="entry name" value="FAD/NAD-bd_sf"/>
</dbReference>